<name>A0ABN2XZM1_9MICC</name>
<sequence>MNTFASRNSRNFTVAEADRWITMPAVLPTGFPRFVDQVVPMLSESKHIGAVEDSRALAAQYRRHIRSAYD</sequence>
<reference evidence="1 2" key="1">
    <citation type="journal article" date="2019" name="Int. J. Syst. Evol. Microbiol.">
        <title>The Global Catalogue of Microorganisms (GCM) 10K type strain sequencing project: providing services to taxonomists for standard genome sequencing and annotation.</title>
        <authorList>
            <consortium name="The Broad Institute Genomics Platform"/>
            <consortium name="The Broad Institute Genome Sequencing Center for Infectious Disease"/>
            <person name="Wu L."/>
            <person name="Ma J."/>
        </authorList>
    </citation>
    <scope>NUCLEOTIDE SEQUENCE [LARGE SCALE GENOMIC DNA]</scope>
    <source>
        <strain evidence="1 2">JCM 15914</strain>
    </source>
</reference>
<comment type="caution">
    <text evidence="1">The sequence shown here is derived from an EMBL/GenBank/DDBJ whole genome shotgun (WGS) entry which is preliminary data.</text>
</comment>
<proteinExistence type="predicted"/>
<organism evidence="1 2">
    <name type="scientific">Kocuria atrinae</name>
    <dbReference type="NCBI Taxonomy" id="592377"/>
    <lineage>
        <taxon>Bacteria</taxon>
        <taxon>Bacillati</taxon>
        <taxon>Actinomycetota</taxon>
        <taxon>Actinomycetes</taxon>
        <taxon>Micrococcales</taxon>
        <taxon>Micrococcaceae</taxon>
        <taxon>Kocuria</taxon>
    </lineage>
</organism>
<evidence type="ECO:0000313" key="1">
    <source>
        <dbReference type="EMBL" id="GAA2119990.1"/>
    </source>
</evidence>
<accession>A0ABN2XZM1</accession>
<gene>
    <name evidence="1" type="ORF">GCM10009824_21290</name>
</gene>
<keyword evidence="2" id="KW-1185">Reference proteome</keyword>
<protein>
    <submittedName>
        <fullName evidence="1">Uncharacterized protein</fullName>
    </submittedName>
</protein>
<evidence type="ECO:0000313" key="2">
    <source>
        <dbReference type="Proteomes" id="UP001500166"/>
    </source>
</evidence>
<dbReference type="EMBL" id="BAAAQA010000022">
    <property type="protein sequence ID" value="GAA2119990.1"/>
    <property type="molecule type" value="Genomic_DNA"/>
</dbReference>
<dbReference type="Proteomes" id="UP001500166">
    <property type="component" value="Unassembled WGS sequence"/>
</dbReference>